<comment type="caution">
    <text evidence="1">The sequence shown here is derived from an EMBL/GenBank/DDBJ whole genome shotgun (WGS) entry which is preliminary data.</text>
</comment>
<dbReference type="AlphaFoldDB" id="A0A846YMP2"/>
<proteinExistence type="predicted"/>
<dbReference type="EMBL" id="JAAXOT010000022">
    <property type="protein sequence ID" value="NKY60377.1"/>
    <property type="molecule type" value="Genomic_DNA"/>
</dbReference>
<reference evidence="1 2" key="1">
    <citation type="submission" date="2020-04" db="EMBL/GenBank/DDBJ databases">
        <title>MicrobeNet Type strains.</title>
        <authorList>
            <person name="Nicholson A.C."/>
        </authorList>
    </citation>
    <scope>NUCLEOTIDE SEQUENCE [LARGE SCALE GENOMIC DNA]</scope>
    <source>
        <strain evidence="1 2">JCM 3332</strain>
    </source>
</reference>
<dbReference type="Proteomes" id="UP000570678">
    <property type="component" value="Unassembled WGS sequence"/>
</dbReference>
<organism evidence="1 2">
    <name type="scientific">Nocardia flavorosea</name>
    <dbReference type="NCBI Taxonomy" id="53429"/>
    <lineage>
        <taxon>Bacteria</taxon>
        <taxon>Bacillati</taxon>
        <taxon>Actinomycetota</taxon>
        <taxon>Actinomycetes</taxon>
        <taxon>Mycobacteriales</taxon>
        <taxon>Nocardiaceae</taxon>
        <taxon>Nocardia</taxon>
    </lineage>
</organism>
<keyword evidence="2" id="KW-1185">Reference proteome</keyword>
<dbReference type="RefSeq" id="WP_062979937.1">
    <property type="nucleotide sequence ID" value="NZ_JAAXOT010000022.1"/>
</dbReference>
<evidence type="ECO:0000313" key="2">
    <source>
        <dbReference type="Proteomes" id="UP000570678"/>
    </source>
</evidence>
<evidence type="ECO:0000313" key="1">
    <source>
        <dbReference type="EMBL" id="NKY60377.1"/>
    </source>
</evidence>
<protein>
    <submittedName>
        <fullName evidence="1">Uncharacterized protein</fullName>
    </submittedName>
</protein>
<gene>
    <name evidence="1" type="ORF">HGA15_30430</name>
</gene>
<name>A0A846YMP2_9NOCA</name>
<sequence length="201" mass="22921">MTELRIVLPAISSDKVSTDLRHLTRAIAKVTGEQLAGGLGGPDGYGFDYETSVFSMFPFWWGDCLCGWQELSAEWLDAHPHSNTCYQSELERRGAWNYRDSEYDPNLPAHDEVDCFEIAREWGLPETGAMMHCTCEREPAYQAWERENPHMKTCPEMRPNFLYKPTGAEVNFYKYIGRGMEIDGDLPADFLTSCLESLGEK</sequence>
<accession>A0A846YMP2</accession>